<sequence length="500" mass="54730">MEDSGWKVGLCSAATGKFLTAEPFGFKLNVSASSLKKRQTWTLVPDAHTESFVALRSHLNRYLSADKDGNVTACAESVDTEERFAVEYSSEGGARLALRSVLHGWYFSGEGDQVRCFARSPVWWKCQLALHPQVHLKNLNRGRYLRLGDGEISGDRVNPWGAESLITLMQSVDGRVAIRASDGSYLSRTGELSAEMSEEVLLSPEFHCGAAPGLAFKDSNGRYLTNTGSSGTTKTKNQNVTKDELFVLEASYPQVAVKAFNGRYASVKQGQDLNVNQSEIEATETYQLEFVSSTGKWRFRTKDDKFWRLSAVANGVNASGDAGDATTQFELEHLAKGFVAIKSSNGYYLSAKKLGAVNAVGAEVRAEETFQLVLLNRPIAVFRCDFGFVGVRNGRLECNLSSYDAFQLEAANSGFYHIKGEPPGCGTSGVGNSGPEGYWIIQGDFSISFKGAAPEEFIFQFHSRSRVAILAHNGCYVRGEQNGTVRADATEITEACLWEY</sequence>
<dbReference type="PANTHER" id="PTHR10551">
    <property type="entry name" value="FASCIN"/>
    <property type="match status" value="1"/>
</dbReference>
<dbReference type="InterPro" id="IPR008999">
    <property type="entry name" value="Actin-crosslinking"/>
</dbReference>
<dbReference type="AlphaFoldDB" id="A0A1I8I4V4"/>
<proteinExistence type="inferred from homology"/>
<protein>
    <recommendedName>
        <fullName evidence="6">Fascin</fullName>
    </recommendedName>
</protein>
<evidence type="ECO:0000313" key="9">
    <source>
        <dbReference type="WBParaSite" id="maker-uti_cns_0009952-snap-gene-0.3-mRNA-1"/>
    </source>
</evidence>
<dbReference type="GO" id="GO:0015629">
    <property type="term" value="C:actin cytoskeleton"/>
    <property type="evidence" value="ECO:0007669"/>
    <property type="project" value="TreeGrafter"/>
</dbReference>
<evidence type="ECO:0000256" key="5">
    <source>
        <dbReference type="ARBA" id="ARBA00023212"/>
    </source>
</evidence>
<dbReference type="InterPro" id="IPR010431">
    <property type="entry name" value="Fascin"/>
</dbReference>
<evidence type="ECO:0000256" key="4">
    <source>
        <dbReference type="ARBA" id="ARBA00023203"/>
    </source>
</evidence>
<dbReference type="GO" id="GO:0005737">
    <property type="term" value="C:cytoplasm"/>
    <property type="evidence" value="ECO:0007669"/>
    <property type="project" value="TreeGrafter"/>
</dbReference>
<keyword evidence="4 6" id="KW-0009">Actin-binding</keyword>
<evidence type="ECO:0000256" key="3">
    <source>
        <dbReference type="ARBA" id="ARBA00022490"/>
    </source>
</evidence>
<name>A0A1I8I4V4_9PLAT</name>
<reference evidence="9" key="1">
    <citation type="submission" date="2016-11" db="UniProtKB">
        <authorList>
            <consortium name="WormBaseParasite"/>
        </authorList>
    </citation>
    <scope>IDENTIFICATION</scope>
</reference>
<dbReference type="CDD" id="cd23337">
    <property type="entry name" value="beta-trefoil_FSCN_rpt4"/>
    <property type="match status" value="1"/>
</dbReference>
<keyword evidence="5 6" id="KW-0206">Cytoskeleton</keyword>
<evidence type="ECO:0000256" key="1">
    <source>
        <dbReference type="ARBA" id="ARBA00004245"/>
    </source>
</evidence>
<dbReference type="SUPFAM" id="SSF50405">
    <property type="entry name" value="Actin-crosslinking proteins"/>
    <property type="match status" value="4"/>
</dbReference>
<dbReference type="CDD" id="cd23336">
    <property type="entry name" value="beta-trefoil_FSCN_rpt3"/>
    <property type="match status" value="1"/>
</dbReference>
<keyword evidence="3 6" id="KW-0963">Cytoplasm</keyword>
<dbReference type="GO" id="GO:0051015">
    <property type="term" value="F:actin filament binding"/>
    <property type="evidence" value="ECO:0007669"/>
    <property type="project" value="InterPro"/>
</dbReference>
<evidence type="ECO:0000313" key="8">
    <source>
        <dbReference type="Proteomes" id="UP000095280"/>
    </source>
</evidence>
<dbReference type="PIRSF" id="PIRSF005682">
    <property type="entry name" value="Fascin"/>
    <property type="match status" value="1"/>
</dbReference>
<dbReference type="CDD" id="cd23335">
    <property type="entry name" value="beta-trefoil_FSCN_rpt2"/>
    <property type="match status" value="1"/>
</dbReference>
<dbReference type="Proteomes" id="UP000095280">
    <property type="component" value="Unplaced"/>
</dbReference>
<dbReference type="FunFam" id="2.80.10.50:FF:000015">
    <property type="entry name" value="Fascin"/>
    <property type="match status" value="1"/>
</dbReference>
<dbReference type="Pfam" id="PF06268">
    <property type="entry name" value="Fascin"/>
    <property type="match status" value="4"/>
</dbReference>
<feature type="domain" description="Fascin-like" evidence="7">
    <location>
        <begin position="17"/>
        <end position="120"/>
    </location>
</feature>
<dbReference type="FunFam" id="2.80.10.50:FF:000008">
    <property type="entry name" value="Fascin"/>
    <property type="match status" value="1"/>
</dbReference>
<dbReference type="GO" id="GO:0030674">
    <property type="term" value="F:protein-macromolecule adaptor activity"/>
    <property type="evidence" value="ECO:0007669"/>
    <property type="project" value="InterPro"/>
</dbReference>
<evidence type="ECO:0000256" key="6">
    <source>
        <dbReference type="PIRNR" id="PIRNR005682"/>
    </source>
</evidence>
<dbReference type="WBParaSite" id="maker-uti_cns_0009952-snap-gene-0.3-mRNA-1">
    <property type="protein sequence ID" value="maker-uti_cns_0009952-snap-gene-0.3-mRNA-1"/>
    <property type="gene ID" value="maker-uti_cns_0009952-snap-gene-0.3"/>
</dbReference>
<evidence type="ECO:0000259" key="7">
    <source>
        <dbReference type="Pfam" id="PF06268"/>
    </source>
</evidence>
<feature type="domain" description="Fascin-like" evidence="7">
    <location>
        <begin position="164"/>
        <end position="247"/>
    </location>
</feature>
<dbReference type="PANTHER" id="PTHR10551:SF9">
    <property type="entry name" value="FASCIN-2"/>
    <property type="match status" value="1"/>
</dbReference>
<feature type="domain" description="Fascin-like" evidence="7">
    <location>
        <begin position="436"/>
        <end position="500"/>
    </location>
</feature>
<comment type="similarity">
    <text evidence="2 6">Belongs to the fascin family.</text>
</comment>
<dbReference type="InterPro" id="IPR022768">
    <property type="entry name" value="Fascin-like_dom"/>
</dbReference>
<dbReference type="InterPro" id="IPR024703">
    <property type="entry name" value="Fascin_metazoans"/>
</dbReference>
<organism evidence="8 9">
    <name type="scientific">Macrostomum lignano</name>
    <dbReference type="NCBI Taxonomy" id="282301"/>
    <lineage>
        <taxon>Eukaryota</taxon>
        <taxon>Metazoa</taxon>
        <taxon>Spiralia</taxon>
        <taxon>Lophotrochozoa</taxon>
        <taxon>Platyhelminthes</taxon>
        <taxon>Rhabditophora</taxon>
        <taxon>Macrostomorpha</taxon>
        <taxon>Macrostomida</taxon>
        <taxon>Macrostomidae</taxon>
        <taxon>Macrostomum</taxon>
    </lineage>
</organism>
<dbReference type="GO" id="GO:0051017">
    <property type="term" value="P:actin filament bundle assembly"/>
    <property type="evidence" value="ECO:0007669"/>
    <property type="project" value="TreeGrafter"/>
</dbReference>
<feature type="domain" description="Fascin-like" evidence="7">
    <location>
        <begin position="261"/>
        <end position="372"/>
    </location>
</feature>
<evidence type="ECO:0000256" key="2">
    <source>
        <dbReference type="ARBA" id="ARBA00007415"/>
    </source>
</evidence>
<dbReference type="GO" id="GO:0016477">
    <property type="term" value="P:cell migration"/>
    <property type="evidence" value="ECO:0007669"/>
    <property type="project" value="TreeGrafter"/>
</dbReference>
<accession>A0A1I8I4V4</accession>
<dbReference type="GO" id="GO:0007163">
    <property type="term" value="P:establishment or maintenance of cell polarity"/>
    <property type="evidence" value="ECO:0007669"/>
    <property type="project" value="TreeGrafter"/>
</dbReference>
<dbReference type="CDD" id="cd23334">
    <property type="entry name" value="beta-trefoil_FSCN_rpt1"/>
    <property type="match status" value="1"/>
</dbReference>
<keyword evidence="8" id="KW-1185">Reference proteome</keyword>
<comment type="subcellular location">
    <subcellularLocation>
        <location evidence="1 6">Cytoplasm</location>
        <location evidence="1 6">Cytoskeleton</location>
    </subcellularLocation>
</comment>
<dbReference type="Gene3D" id="2.80.10.50">
    <property type="match status" value="4"/>
</dbReference>